<feature type="transmembrane region" description="Helical" evidence="5">
    <location>
        <begin position="128"/>
        <end position="147"/>
    </location>
</feature>
<dbReference type="KEGG" id="aten:116293147"/>
<dbReference type="Gene3D" id="1.20.1740.10">
    <property type="entry name" value="Amino acid/polyamine transporter I"/>
    <property type="match status" value="1"/>
</dbReference>
<dbReference type="GO" id="GO:0016020">
    <property type="term" value="C:membrane"/>
    <property type="evidence" value="ECO:0007669"/>
    <property type="project" value="UniProtKB-SubCell"/>
</dbReference>
<feature type="transmembrane region" description="Helical" evidence="5">
    <location>
        <begin position="98"/>
        <end position="116"/>
    </location>
</feature>
<dbReference type="GO" id="GO:0015179">
    <property type="term" value="F:L-amino acid transmembrane transporter activity"/>
    <property type="evidence" value="ECO:0007669"/>
    <property type="project" value="TreeGrafter"/>
</dbReference>
<dbReference type="Pfam" id="PF13520">
    <property type="entry name" value="AA_permease_2"/>
    <property type="match status" value="1"/>
</dbReference>
<feature type="transmembrane region" description="Helical" evidence="5">
    <location>
        <begin position="187"/>
        <end position="206"/>
    </location>
</feature>
<accession>A0A6P8HN42</accession>
<dbReference type="PANTHER" id="PTHR11785:SF512">
    <property type="entry name" value="SOBREMESA, ISOFORM B"/>
    <property type="match status" value="1"/>
</dbReference>
<evidence type="ECO:0000256" key="2">
    <source>
        <dbReference type="ARBA" id="ARBA00022692"/>
    </source>
</evidence>
<dbReference type="OrthoDB" id="6019542at2759"/>
<gene>
    <name evidence="7" type="primary">LOC116293147</name>
</gene>
<name>A0A6P8HN42_ACTTE</name>
<keyword evidence="4 5" id="KW-0472">Membrane</keyword>
<dbReference type="Proteomes" id="UP000515163">
    <property type="component" value="Unplaced"/>
</dbReference>
<keyword evidence="2 5" id="KW-0812">Transmembrane</keyword>
<dbReference type="InParanoid" id="A0A6P8HN42"/>
<dbReference type="InterPro" id="IPR050598">
    <property type="entry name" value="AminoAcid_Transporter"/>
</dbReference>
<dbReference type="AlphaFoldDB" id="A0A6P8HN42"/>
<evidence type="ECO:0000256" key="1">
    <source>
        <dbReference type="ARBA" id="ARBA00004141"/>
    </source>
</evidence>
<reference evidence="7" key="1">
    <citation type="submission" date="2025-08" db="UniProtKB">
        <authorList>
            <consortium name="RefSeq"/>
        </authorList>
    </citation>
    <scope>IDENTIFICATION</scope>
    <source>
        <tissue evidence="7">Tentacle</tissue>
    </source>
</reference>
<feature type="transmembrane region" description="Helical" evidence="5">
    <location>
        <begin position="52"/>
        <end position="78"/>
    </location>
</feature>
<protein>
    <submittedName>
        <fullName evidence="7">B(0,+)-type amino acid transporter 1-like</fullName>
    </submittedName>
</protein>
<dbReference type="InterPro" id="IPR002293">
    <property type="entry name" value="AA/rel_permease1"/>
</dbReference>
<comment type="subcellular location">
    <subcellularLocation>
        <location evidence="1">Membrane</location>
        <topology evidence="1">Multi-pass membrane protein</topology>
    </subcellularLocation>
</comment>
<dbReference type="RefSeq" id="XP_031556403.1">
    <property type="nucleotide sequence ID" value="XM_031700543.1"/>
</dbReference>
<evidence type="ECO:0000256" key="4">
    <source>
        <dbReference type="ARBA" id="ARBA00023136"/>
    </source>
</evidence>
<keyword evidence="3 5" id="KW-1133">Transmembrane helix</keyword>
<evidence type="ECO:0000256" key="3">
    <source>
        <dbReference type="ARBA" id="ARBA00022989"/>
    </source>
</evidence>
<evidence type="ECO:0000256" key="5">
    <source>
        <dbReference type="SAM" id="Phobius"/>
    </source>
</evidence>
<evidence type="ECO:0000313" key="7">
    <source>
        <dbReference type="RefSeq" id="XP_031556403.1"/>
    </source>
</evidence>
<keyword evidence="6" id="KW-1185">Reference proteome</keyword>
<proteinExistence type="predicted"/>
<organism evidence="6 7">
    <name type="scientific">Actinia tenebrosa</name>
    <name type="common">Australian red waratah sea anemone</name>
    <dbReference type="NCBI Taxonomy" id="6105"/>
    <lineage>
        <taxon>Eukaryota</taxon>
        <taxon>Metazoa</taxon>
        <taxon>Cnidaria</taxon>
        <taxon>Anthozoa</taxon>
        <taxon>Hexacorallia</taxon>
        <taxon>Actiniaria</taxon>
        <taxon>Actiniidae</taxon>
        <taxon>Actinia</taxon>
    </lineage>
</organism>
<sequence length="243" mass="26827">MPRAIVIGISLITVCYLLINVAYITVLGKSGILKSPAVAVSVGNLYLGPVTWIVPLFVAASTFGAVNGMVLTNGRLLYVAARDGLMPSLLAMINVKRFTPLPSLLFTTLISIVMLIPDSSKFTTLVDFFSFAAWLFYGGTFFSLLWLRYKQPNKRRPYRVWIIVPVGMSLASIYLIIAPIFGDPMGSLIALAVILAGLPFYFFFVYSDLSPKWLNNGVDSFTSWCQKVFDLAMTDPEEVPVPF</sequence>
<dbReference type="PANTHER" id="PTHR11785">
    <property type="entry name" value="AMINO ACID TRANSPORTER"/>
    <property type="match status" value="1"/>
</dbReference>
<dbReference type="FunFam" id="1.20.1740.10:FF:000095">
    <property type="entry name" value="B(0,+)-type amino acid transporter 1-like"/>
    <property type="match status" value="1"/>
</dbReference>
<feature type="transmembrane region" description="Helical" evidence="5">
    <location>
        <begin position="5"/>
        <end position="26"/>
    </location>
</feature>
<evidence type="ECO:0000313" key="6">
    <source>
        <dbReference type="Proteomes" id="UP000515163"/>
    </source>
</evidence>
<dbReference type="GeneID" id="116293147"/>
<feature type="transmembrane region" description="Helical" evidence="5">
    <location>
        <begin position="159"/>
        <end position="181"/>
    </location>
</feature>